<keyword evidence="1" id="KW-0132">Cell division</keyword>
<feature type="non-terminal residue" evidence="1">
    <location>
        <position position="45"/>
    </location>
</feature>
<dbReference type="EMBL" id="VICD02000322">
    <property type="protein sequence ID" value="KAB8163145.1"/>
    <property type="molecule type" value="Genomic_DNA"/>
</dbReference>
<sequence length="45" mass="5057">MSEVWLLRLGILIAGLILLAAIYFFGRPSKPGQGTRRRRESREAG</sequence>
<comment type="caution">
    <text evidence="1">The sequence shown here is derived from an EMBL/GenBank/DDBJ whole genome shotgun (WGS) entry which is preliminary data.</text>
</comment>
<accession>A0A507ZTS8</accession>
<keyword evidence="1" id="KW-0131">Cell cycle</keyword>
<evidence type="ECO:0000313" key="2">
    <source>
        <dbReference type="Proteomes" id="UP000320431"/>
    </source>
</evidence>
<protein>
    <submittedName>
        <fullName evidence="1">Cell division protein ZipA</fullName>
    </submittedName>
</protein>
<gene>
    <name evidence="1" type="ORF">FKV24_017980</name>
</gene>
<proteinExistence type="predicted"/>
<dbReference type="AlphaFoldDB" id="A0A507ZTS8"/>
<dbReference type="GO" id="GO:0051301">
    <property type="term" value="P:cell division"/>
    <property type="evidence" value="ECO:0007669"/>
    <property type="project" value="UniProtKB-KW"/>
</dbReference>
<organism evidence="1 2">
    <name type="scientific">Marilutibacter maris</name>
    <dbReference type="NCBI Taxonomy" id="1605891"/>
    <lineage>
        <taxon>Bacteria</taxon>
        <taxon>Pseudomonadati</taxon>
        <taxon>Pseudomonadota</taxon>
        <taxon>Gammaproteobacteria</taxon>
        <taxon>Lysobacterales</taxon>
        <taxon>Lysobacteraceae</taxon>
        <taxon>Marilutibacter</taxon>
    </lineage>
</organism>
<name>A0A507ZTS8_9GAMM</name>
<reference evidence="1 2" key="1">
    <citation type="submission" date="2019-10" db="EMBL/GenBank/DDBJ databases">
        <title>Lysobacter alkalisoli sp. nov., isolated from saline-alkaline soil.</title>
        <authorList>
            <person name="Sun J.-Q."/>
        </authorList>
    </citation>
    <scope>NUCLEOTIDE SEQUENCE [LARGE SCALE GENOMIC DNA]</scope>
    <source>
        <strain evidence="1 2">KCTC 42381</strain>
    </source>
</reference>
<dbReference type="Proteomes" id="UP000320431">
    <property type="component" value="Unassembled WGS sequence"/>
</dbReference>
<evidence type="ECO:0000313" key="1">
    <source>
        <dbReference type="EMBL" id="KAB8163145.1"/>
    </source>
</evidence>